<evidence type="ECO:0000259" key="1">
    <source>
        <dbReference type="Pfam" id="PF09643"/>
    </source>
</evidence>
<protein>
    <recommendedName>
        <fullName evidence="1">YopX protein domain-containing protein</fullName>
    </recommendedName>
</protein>
<dbReference type="SUPFAM" id="SSF159006">
    <property type="entry name" value="YopX-like"/>
    <property type="match status" value="1"/>
</dbReference>
<dbReference type="EMBL" id="QNGD03000023">
    <property type="protein sequence ID" value="RWQ69827.1"/>
    <property type="molecule type" value="Genomic_DNA"/>
</dbReference>
<evidence type="ECO:0000313" key="2">
    <source>
        <dbReference type="EMBL" id="RWQ69827.1"/>
    </source>
</evidence>
<accession>A0A9X8IU87</accession>
<reference evidence="2 3" key="1">
    <citation type="submission" date="2019-01" db="EMBL/GenBank/DDBJ databases">
        <title>Draft genome sequence of heavy metal resistant Bacillus cereus NWUAB01.</title>
        <authorList>
            <person name="Babalola O."/>
            <person name="Aremu B.R."/>
            <person name="Ayangbenro A.S."/>
        </authorList>
    </citation>
    <scope>NUCLEOTIDE SEQUENCE [LARGE SCALE GENOMIC DNA]</scope>
    <source>
        <strain evidence="2 3">NWUAB01</strain>
    </source>
</reference>
<sequence>MRVNYRVWDKENNKWFKPTYEAYKGNLEELLLTANGDLVLRTIDGITHESSFPNRFEKVVFTGLLILKDGIEVAEKDIVHIVGVIPGVEMNDVGIVKFIDGSWMIEKIDGSNGWDLFQEGVEVEVIGNVFENPDLLKY</sequence>
<dbReference type="InterPro" id="IPR023385">
    <property type="entry name" value="YopX-like_C"/>
</dbReference>
<feature type="domain" description="YopX protein" evidence="1">
    <location>
        <begin position="4"/>
        <end position="137"/>
    </location>
</feature>
<dbReference type="RefSeq" id="WP_113304128.1">
    <property type="nucleotide sequence ID" value="NZ_QNGD03000023.1"/>
</dbReference>
<dbReference type="AlphaFoldDB" id="A0A9X8IU87"/>
<dbReference type="InterPro" id="IPR019096">
    <property type="entry name" value="YopX_protein"/>
</dbReference>
<dbReference type="Gene3D" id="2.30.30.290">
    <property type="entry name" value="YopX-like domains"/>
    <property type="match status" value="1"/>
</dbReference>
<gene>
    <name evidence="2" type="ORF">DR116_0029600</name>
</gene>
<evidence type="ECO:0000313" key="3">
    <source>
        <dbReference type="Proteomes" id="UP000253597"/>
    </source>
</evidence>
<comment type="caution">
    <text evidence="2">The sequence shown here is derived from an EMBL/GenBank/DDBJ whole genome shotgun (WGS) entry which is preliminary data.</text>
</comment>
<dbReference type="Proteomes" id="UP000253597">
    <property type="component" value="Unassembled WGS sequence"/>
</dbReference>
<dbReference type="Pfam" id="PF09643">
    <property type="entry name" value="YopX"/>
    <property type="match status" value="1"/>
</dbReference>
<name>A0A9X8IU87_BACCE</name>
<organism evidence="2 3">
    <name type="scientific">Bacillus cereus</name>
    <dbReference type="NCBI Taxonomy" id="1396"/>
    <lineage>
        <taxon>Bacteria</taxon>
        <taxon>Bacillati</taxon>
        <taxon>Bacillota</taxon>
        <taxon>Bacilli</taxon>
        <taxon>Bacillales</taxon>
        <taxon>Bacillaceae</taxon>
        <taxon>Bacillus</taxon>
        <taxon>Bacillus cereus group</taxon>
    </lineage>
</organism>
<proteinExistence type="predicted"/>